<evidence type="ECO:0000313" key="8">
    <source>
        <dbReference type="Proteomes" id="UP000028006"/>
    </source>
</evidence>
<dbReference type="Gene3D" id="3.30.1070.10">
    <property type="entry name" value="Cell division topological specificity factor MinE"/>
    <property type="match status" value="1"/>
</dbReference>
<reference evidence="7 8" key="1">
    <citation type="submission" date="2014-06" db="EMBL/GenBank/DDBJ databases">
        <title>Whole Genome Sequences of Three Symbiotic Endozoicomonas Bacteria.</title>
        <authorList>
            <person name="Neave M.J."/>
            <person name="Apprill A."/>
            <person name="Voolstra C.R."/>
        </authorList>
    </citation>
    <scope>NUCLEOTIDE SEQUENCE [LARGE SCALE GENOMIC DNA]</scope>
    <source>
        <strain evidence="7 8">LMG 24815</strain>
    </source>
</reference>
<evidence type="ECO:0000256" key="6">
    <source>
        <dbReference type="HAMAP-Rule" id="MF_00262"/>
    </source>
</evidence>
<dbReference type="InterPro" id="IPR036707">
    <property type="entry name" value="MinE_sf"/>
</dbReference>
<evidence type="ECO:0000256" key="1">
    <source>
        <dbReference type="ARBA" id="ARBA00008168"/>
    </source>
</evidence>
<comment type="caution">
    <text evidence="7">The sequence shown here is derived from an EMBL/GenBank/DDBJ whole genome shotgun (WGS) entry which is preliminary data.</text>
</comment>
<dbReference type="Proteomes" id="UP000028006">
    <property type="component" value="Unassembled WGS sequence"/>
</dbReference>
<dbReference type="GO" id="GO:0051301">
    <property type="term" value="P:cell division"/>
    <property type="evidence" value="ECO:0007669"/>
    <property type="project" value="UniProtKB-KW"/>
</dbReference>
<dbReference type="GO" id="GO:0042802">
    <property type="term" value="F:identical protein binding"/>
    <property type="evidence" value="ECO:0007669"/>
    <property type="project" value="UniProtKB-ARBA"/>
</dbReference>
<sequence>MSLLQLFRSNKEDNSAATAKERLQIIVAHERMSRSSKNVLPAMQKDILDVVRKYISVSEDDISIKLDREGDYSILEVNVQLPDT</sequence>
<name>A0A081N796_9GAMM</name>
<organism evidence="7 8">
    <name type="scientific">Endozoicomonas montiporae</name>
    <dbReference type="NCBI Taxonomy" id="1027273"/>
    <lineage>
        <taxon>Bacteria</taxon>
        <taxon>Pseudomonadati</taxon>
        <taxon>Pseudomonadota</taxon>
        <taxon>Gammaproteobacteria</taxon>
        <taxon>Oceanospirillales</taxon>
        <taxon>Endozoicomonadaceae</taxon>
        <taxon>Endozoicomonas</taxon>
    </lineage>
</organism>
<keyword evidence="8" id="KW-1185">Reference proteome</keyword>
<dbReference type="SUPFAM" id="SSF55229">
    <property type="entry name" value="Cell division protein MinE topological specificity domain"/>
    <property type="match status" value="1"/>
</dbReference>
<evidence type="ECO:0000313" key="7">
    <source>
        <dbReference type="EMBL" id="KEQ14319.1"/>
    </source>
</evidence>
<comment type="similarity">
    <text evidence="1 6">Belongs to the MinE family.</text>
</comment>
<keyword evidence="4 6" id="KW-0131">Cell cycle</keyword>
<dbReference type="HAMAP" id="MF_00262">
    <property type="entry name" value="MinE"/>
    <property type="match status" value="1"/>
</dbReference>
<dbReference type="AlphaFoldDB" id="A0A081N796"/>
<dbReference type="RefSeq" id="WP_034874170.1">
    <property type="nucleotide sequence ID" value="NZ_JOKG01000002.1"/>
</dbReference>
<dbReference type="EMBL" id="JOKG01000002">
    <property type="protein sequence ID" value="KEQ14319.1"/>
    <property type="molecule type" value="Genomic_DNA"/>
</dbReference>
<evidence type="ECO:0000256" key="5">
    <source>
        <dbReference type="ARBA" id="ARBA00025265"/>
    </source>
</evidence>
<dbReference type="NCBIfam" id="NF001422">
    <property type="entry name" value="PRK00296.1"/>
    <property type="match status" value="1"/>
</dbReference>
<evidence type="ECO:0000256" key="4">
    <source>
        <dbReference type="ARBA" id="ARBA00023306"/>
    </source>
</evidence>
<protein>
    <recommendedName>
        <fullName evidence="2 6">Cell division topological specificity factor</fullName>
    </recommendedName>
</protein>
<accession>A0A081N796</accession>
<dbReference type="InterPro" id="IPR005527">
    <property type="entry name" value="MinE"/>
</dbReference>
<evidence type="ECO:0000256" key="3">
    <source>
        <dbReference type="ARBA" id="ARBA00022618"/>
    </source>
</evidence>
<comment type="function">
    <text evidence="5 6">Prevents the cell division inhibition by proteins MinC and MinD at internal division sites while permitting inhibition at polar sites. This ensures cell division at the proper site by restricting the formation of a division septum at the midpoint of the long axis of the cell.</text>
</comment>
<dbReference type="NCBIfam" id="TIGR01215">
    <property type="entry name" value="minE"/>
    <property type="match status" value="1"/>
</dbReference>
<proteinExistence type="inferred from homology"/>
<gene>
    <name evidence="6" type="primary">minE</name>
    <name evidence="7" type="ORF">GZ77_07910</name>
</gene>
<dbReference type="FunFam" id="3.30.1070.10:FF:000001">
    <property type="entry name" value="Cell division topological specificity factor"/>
    <property type="match status" value="1"/>
</dbReference>
<dbReference type="eggNOG" id="COG0851">
    <property type="taxonomic scope" value="Bacteria"/>
</dbReference>
<dbReference type="GO" id="GO:0032955">
    <property type="term" value="P:regulation of division septum assembly"/>
    <property type="evidence" value="ECO:0007669"/>
    <property type="project" value="InterPro"/>
</dbReference>
<dbReference type="Pfam" id="PF03776">
    <property type="entry name" value="MinE"/>
    <property type="match status" value="1"/>
</dbReference>
<evidence type="ECO:0000256" key="2">
    <source>
        <dbReference type="ARBA" id="ARBA00020112"/>
    </source>
</evidence>
<keyword evidence="3 6" id="KW-0132">Cell division</keyword>